<feature type="domain" description="HTH araC/xylS-type" evidence="1">
    <location>
        <begin position="170"/>
        <end position="255"/>
    </location>
</feature>
<evidence type="ECO:0000313" key="3">
    <source>
        <dbReference type="Proteomes" id="UP000274350"/>
    </source>
</evidence>
<dbReference type="EMBL" id="CP051152">
    <property type="protein sequence ID" value="QJQ07175.1"/>
    <property type="molecule type" value="Genomic_DNA"/>
</dbReference>
<keyword evidence="3" id="KW-1185">Reference proteome</keyword>
<dbReference type="SMART" id="SM00342">
    <property type="entry name" value="HTH_ARAC"/>
    <property type="match status" value="1"/>
</dbReference>
<reference evidence="2 3" key="1">
    <citation type="journal article" date="2019" name="Int. J. Syst. Evol. Microbiol.">
        <title>Undibacterium piscinae sp. nov., isolated from Korean shiner intestine.</title>
        <authorList>
            <person name="Lee S.Y."/>
            <person name="Kang W."/>
            <person name="Kim P.S."/>
            <person name="Kim H.S."/>
            <person name="Sung H."/>
            <person name="Shin N.R."/>
            <person name="Whon T.W."/>
            <person name="Yun J.H."/>
            <person name="Lee J.Y."/>
            <person name="Lee J.Y."/>
            <person name="Jung M.J."/>
            <person name="Jeong Y.S."/>
            <person name="Tak E.J."/>
            <person name="Han J.E."/>
            <person name="Hyun D.W."/>
            <person name="Kang M.S."/>
            <person name="Lee K.E."/>
            <person name="Lee B.H."/>
            <person name="Bae J.W."/>
        </authorList>
    </citation>
    <scope>NUCLEOTIDE SEQUENCE [LARGE SCALE GENOMIC DNA]</scope>
    <source>
        <strain evidence="2 3">S11R28</strain>
    </source>
</reference>
<name>A0A6M4A7K1_9BURK</name>
<dbReference type="InterPro" id="IPR018060">
    <property type="entry name" value="HTH_AraC"/>
</dbReference>
<evidence type="ECO:0000259" key="1">
    <source>
        <dbReference type="PROSITE" id="PS01124"/>
    </source>
</evidence>
<dbReference type="AlphaFoldDB" id="A0A6M4A7K1"/>
<dbReference type="PROSITE" id="PS01124">
    <property type="entry name" value="HTH_ARAC_FAMILY_2"/>
    <property type="match status" value="1"/>
</dbReference>
<organism evidence="2 3">
    <name type="scientific">Undibacterium piscinae</name>
    <dbReference type="NCBI Taxonomy" id="2495591"/>
    <lineage>
        <taxon>Bacteria</taxon>
        <taxon>Pseudomonadati</taxon>
        <taxon>Pseudomonadota</taxon>
        <taxon>Betaproteobacteria</taxon>
        <taxon>Burkholderiales</taxon>
        <taxon>Oxalobacteraceae</taxon>
        <taxon>Undibacterium</taxon>
    </lineage>
</organism>
<dbReference type="GO" id="GO:0043565">
    <property type="term" value="F:sequence-specific DNA binding"/>
    <property type="evidence" value="ECO:0007669"/>
    <property type="project" value="InterPro"/>
</dbReference>
<gene>
    <name evidence="2" type="ORF">EJG51_016620</name>
</gene>
<dbReference type="GO" id="GO:0003700">
    <property type="term" value="F:DNA-binding transcription factor activity"/>
    <property type="evidence" value="ECO:0007669"/>
    <property type="project" value="InterPro"/>
</dbReference>
<proteinExistence type="predicted"/>
<sequence length="280" mass="31419">MSIHVFPPHPKLAKLIMHILVLELDACESYIPASLSPSVMVLIRGGVQVEQADGSLLTVPRCILRGPFNQAVHSFSAPKTLSISVGVRPGMLHQATGIFPASVLSGYLPLEQVTDPMRVRRLLAAMDEPREIADYVTLFQDFLLETLDHQKKPSMGASFLAAHQKMFSPLLDLSLYFGIGERQLERRMREAFGVNLRDARRVVRFGWSLLRIIGMPVGWGDLTRIAHDSGYYDQAHMHKEYLELAGISPIALLQKIASDDPAYWLYRLSEQDTKNLFLPV</sequence>
<dbReference type="Proteomes" id="UP000274350">
    <property type="component" value="Chromosome"/>
</dbReference>
<dbReference type="KEGG" id="upi:EJG51_016620"/>
<dbReference type="Gene3D" id="1.10.10.60">
    <property type="entry name" value="Homeodomain-like"/>
    <property type="match status" value="1"/>
</dbReference>
<protein>
    <submittedName>
        <fullName evidence="2">AraC family transcriptional regulator</fullName>
    </submittedName>
</protein>
<accession>A0A6M4A7K1</accession>
<dbReference type="OrthoDB" id="9809338at2"/>
<evidence type="ECO:0000313" key="2">
    <source>
        <dbReference type="EMBL" id="QJQ07175.1"/>
    </source>
</evidence>